<protein>
    <submittedName>
        <fullName evidence="1">MFS multidrug transporter</fullName>
    </submittedName>
</protein>
<dbReference type="EMBL" id="VUJX02000001">
    <property type="protein sequence ID" value="KAL0942350.1"/>
    <property type="molecule type" value="Genomic_DNA"/>
</dbReference>
<evidence type="ECO:0000313" key="1">
    <source>
        <dbReference type="EMBL" id="KAL0942350.1"/>
    </source>
</evidence>
<sequence length="613" mass="67092">MPSRTEDDPVQHPYRDGDEADTELPDSDDDAGEDATLLAHPDGAIPEVEAADTQSLPSPAPQSQEPLVKPPEKPKPVAWRDLPQKQQLLVITLTRLSEPLVQTSLQSYMFYQLKWFDPSLPDSVISSQAGVLHASFTAAQFITAMVWGRLADSKRFGRKTVLMIGLLGTCLSCIGFGFSRSFAQALFFRCIGGATNGNVGVLRTMISEIVREKKYQARAFILLPMTFNIGVIIGPILGGILSDPAGSYPSLFGDVEFFKKYPYATPNILSAIFLSCAALSVWLCLDETLDALREEGPDLGTRIGSNIANTIRRVWARLRHGRRGAIRLDDTSYAQIHSSSASSTDVEMSPENAPQPKPKPRPRYRHRLPFRRLFTRNVIMTFSAHFFLAFHVGTFNALWFVFLSTPTSTEPPHLPFRFTGGLGMAPKSVGMAMAILGVIGITLQLFVYPRLSAHLGTVRAWRLFLYFFPITYFLVPYLSVVPTTDSAPPPGPKGGPAIWFAIVGVLLFQVLGRTFALPGQTILINNCTPHPSVLGTIHGLGQSVSSAARTIGPILCGYLYGQGLANGIVGAVWWGLAGVAMLGVFASLFVWEGDGHEIWLEGDDEVEVEEGRR</sequence>
<organism evidence="1 2">
    <name type="scientific">Colletotrichum truncatum</name>
    <name type="common">Anthracnose fungus</name>
    <name type="synonym">Colletotrichum capsici</name>
    <dbReference type="NCBI Taxonomy" id="5467"/>
    <lineage>
        <taxon>Eukaryota</taxon>
        <taxon>Fungi</taxon>
        <taxon>Dikarya</taxon>
        <taxon>Ascomycota</taxon>
        <taxon>Pezizomycotina</taxon>
        <taxon>Sordariomycetes</taxon>
        <taxon>Hypocreomycetidae</taxon>
        <taxon>Glomerellales</taxon>
        <taxon>Glomerellaceae</taxon>
        <taxon>Colletotrichum</taxon>
        <taxon>Colletotrichum truncatum species complex</taxon>
    </lineage>
</organism>
<accession>A0ACC3ZE01</accession>
<comment type="caution">
    <text evidence="1">The sequence shown here is derived from an EMBL/GenBank/DDBJ whole genome shotgun (WGS) entry which is preliminary data.</text>
</comment>
<gene>
    <name evidence="1" type="ORF">CTRU02_200236</name>
</gene>
<reference evidence="1 2" key="1">
    <citation type="journal article" date="2020" name="Phytopathology">
        <title>Genome Sequence Resources of Colletotrichum truncatum, C. plurivorum, C. musicola, and C. sojae: Four Species Pathogenic to Soybean (Glycine max).</title>
        <authorList>
            <person name="Rogerio F."/>
            <person name="Boufleur T.R."/>
            <person name="Ciampi-Guillardi M."/>
            <person name="Sukno S.A."/>
            <person name="Thon M.R."/>
            <person name="Massola Junior N.S."/>
            <person name="Baroncelli R."/>
        </authorList>
    </citation>
    <scope>NUCLEOTIDE SEQUENCE [LARGE SCALE GENOMIC DNA]</scope>
    <source>
        <strain evidence="1 2">CMES1059</strain>
    </source>
</reference>
<proteinExistence type="predicted"/>
<name>A0ACC3ZE01_COLTU</name>
<evidence type="ECO:0000313" key="2">
    <source>
        <dbReference type="Proteomes" id="UP000805649"/>
    </source>
</evidence>
<dbReference type="Proteomes" id="UP000805649">
    <property type="component" value="Unassembled WGS sequence"/>
</dbReference>
<keyword evidence="2" id="KW-1185">Reference proteome</keyword>